<organism evidence="1 2">
    <name type="scientific">Nocardiopsis coralli</name>
    <dbReference type="NCBI Taxonomy" id="2772213"/>
    <lineage>
        <taxon>Bacteria</taxon>
        <taxon>Bacillati</taxon>
        <taxon>Actinomycetota</taxon>
        <taxon>Actinomycetes</taxon>
        <taxon>Streptosporangiales</taxon>
        <taxon>Nocardiopsidaceae</taxon>
        <taxon>Nocardiopsis</taxon>
    </lineage>
</organism>
<dbReference type="EMBL" id="JADBGI010000021">
    <property type="protein sequence ID" value="MBE3001131.1"/>
    <property type="molecule type" value="Genomic_DNA"/>
</dbReference>
<keyword evidence="2" id="KW-1185">Reference proteome</keyword>
<dbReference type="InterPro" id="IPR009351">
    <property type="entry name" value="AlkZ-like"/>
</dbReference>
<evidence type="ECO:0000313" key="1">
    <source>
        <dbReference type="EMBL" id="MBE3001131.1"/>
    </source>
</evidence>
<sequence length="407" mass="44981">MADRHPRRDSVLSLSQARRVSIAAQGLTDPRPKGTPTLAHLGRVVRRTGLLQIDSVNVLTRSQYLPVFARMGSYDPALLDRASTTAAGSGRARLVETWAHEASLVPPATRQLLRYGMDAHRDRAPSMGPQDPELVGTVMSELERIGPATAREVEAALAHDAPRSKEHWGWNWSEVKKALERAFLVGDVMTDGRNAQFERRYDLTERVLPAEHLNAPQLGPEDSARELVAIAARAHGVATEPCLRDYFRLRPGLSRPAVADLVDSGELVPVSVQRWDRPAYLHRDARVPRSVDARALLSPFDPLVWSRGRAEELFGFRYRLEIYVPAPERVHGYYVLPFLLGEDLVARVDLKADRRAGMLLAHRITLEPDAGEEALPQLHAQLADMAAWLGLENGVSGAGLHSPVTPA</sequence>
<dbReference type="PANTHER" id="PTHR30528:SF0">
    <property type="entry name" value="CYTOPLASMIC PROTEIN"/>
    <property type="match status" value="1"/>
</dbReference>
<accession>A0ABR9PBB4</accession>
<dbReference type="PANTHER" id="PTHR30528">
    <property type="entry name" value="CYTOPLASMIC PROTEIN"/>
    <property type="match status" value="1"/>
</dbReference>
<proteinExistence type="predicted"/>
<dbReference type="RefSeq" id="WP_193123732.1">
    <property type="nucleotide sequence ID" value="NZ_JADBGI010000021.1"/>
</dbReference>
<gene>
    <name evidence="1" type="ORF">IDM40_20900</name>
</gene>
<name>A0ABR9PBB4_9ACTN</name>
<dbReference type="Proteomes" id="UP000806528">
    <property type="component" value="Unassembled WGS sequence"/>
</dbReference>
<protein>
    <submittedName>
        <fullName evidence="1">YcaQ family DNA glycosylase</fullName>
    </submittedName>
</protein>
<evidence type="ECO:0000313" key="2">
    <source>
        <dbReference type="Proteomes" id="UP000806528"/>
    </source>
</evidence>
<comment type="caution">
    <text evidence="1">The sequence shown here is derived from an EMBL/GenBank/DDBJ whole genome shotgun (WGS) entry which is preliminary data.</text>
</comment>
<reference evidence="1 2" key="1">
    <citation type="submission" date="2020-09" db="EMBL/GenBank/DDBJ databases">
        <title>Diversity and distribution of actinomycetes associated with coral in the coast of Hainan.</title>
        <authorList>
            <person name="Li F."/>
        </authorList>
    </citation>
    <scope>NUCLEOTIDE SEQUENCE [LARGE SCALE GENOMIC DNA]</scope>
    <source>
        <strain evidence="1 2">HNM0947</strain>
    </source>
</reference>
<dbReference type="Pfam" id="PF06224">
    <property type="entry name" value="AlkZ-like"/>
    <property type="match status" value="1"/>
</dbReference>